<evidence type="ECO:0000313" key="1">
    <source>
        <dbReference type="EMBL" id="JAE29320.1"/>
    </source>
</evidence>
<organism evidence="1">
    <name type="scientific">Arundo donax</name>
    <name type="common">Giant reed</name>
    <name type="synonym">Donax arundinaceus</name>
    <dbReference type="NCBI Taxonomy" id="35708"/>
    <lineage>
        <taxon>Eukaryota</taxon>
        <taxon>Viridiplantae</taxon>
        <taxon>Streptophyta</taxon>
        <taxon>Embryophyta</taxon>
        <taxon>Tracheophyta</taxon>
        <taxon>Spermatophyta</taxon>
        <taxon>Magnoliopsida</taxon>
        <taxon>Liliopsida</taxon>
        <taxon>Poales</taxon>
        <taxon>Poaceae</taxon>
        <taxon>PACMAD clade</taxon>
        <taxon>Arundinoideae</taxon>
        <taxon>Arundineae</taxon>
        <taxon>Arundo</taxon>
    </lineage>
</organism>
<dbReference type="AlphaFoldDB" id="A0A0A9GWE5"/>
<dbReference type="EMBL" id="GBRH01168576">
    <property type="protein sequence ID" value="JAE29320.1"/>
    <property type="molecule type" value="Transcribed_RNA"/>
</dbReference>
<accession>A0A0A9GWE5</accession>
<protein>
    <submittedName>
        <fullName evidence="1">Uncharacterized protein</fullName>
    </submittedName>
</protein>
<sequence length="49" mass="5877">MLKLVLLSPFYIHELHVIGYMFSQIFEARKATKILFTSFPLMLERIMCR</sequence>
<reference evidence="1" key="1">
    <citation type="submission" date="2014-09" db="EMBL/GenBank/DDBJ databases">
        <authorList>
            <person name="Magalhaes I.L.F."/>
            <person name="Oliveira U."/>
            <person name="Santos F.R."/>
            <person name="Vidigal T.H.D.A."/>
            <person name="Brescovit A.D."/>
            <person name="Santos A.J."/>
        </authorList>
    </citation>
    <scope>NUCLEOTIDE SEQUENCE</scope>
    <source>
        <tissue evidence="1">Shoot tissue taken approximately 20 cm above the soil surface</tissue>
    </source>
</reference>
<reference evidence="1" key="2">
    <citation type="journal article" date="2015" name="Data Brief">
        <title>Shoot transcriptome of the giant reed, Arundo donax.</title>
        <authorList>
            <person name="Barrero R.A."/>
            <person name="Guerrero F.D."/>
            <person name="Moolhuijzen P."/>
            <person name="Goolsby J.A."/>
            <person name="Tidwell J."/>
            <person name="Bellgard S.E."/>
            <person name="Bellgard M.I."/>
        </authorList>
    </citation>
    <scope>NUCLEOTIDE SEQUENCE</scope>
    <source>
        <tissue evidence="1">Shoot tissue taken approximately 20 cm above the soil surface</tissue>
    </source>
</reference>
<name>A0A0A9GWE5_ARUDO</name>
<proteinExistence type="predicted"/>